<evidence type="ECO:0000313" key="5">
    <source>
        <dbReference type="EMBL" id="TDR48495.1"/>
    </source>
</evidence>
<dbReference type="SUPFAM" id="SSF46689">
    <property type="entry name" value="Homeodomain-like"/>
    <property type="match status" value="2"/>
</dbReference>
<feature type="domain" description="HTH araC/xylS-type" evidence="4">
    <location>
        <begin position="148"/>
        <end position="246"/>
    </location>
</feature>
<keyword evidence="2" id="KW-0238">DNA-binding</keyword>
<dbReference type="InterPro" id="IPR018062">
    <property type="entry name" value="HTH_AraC-typ_CS"/>
</dbReference>
<dbReference type="InterPro" id="IPR013656">
    <property type="entry name" value="PAS_4"/>
</dbReference>
<dbReference type="NCBIfam" id="TIGR00229">
    <property type="entry name" value="sensory_box"/>
    <property type="match status" value="1"/>
</dbReference>
<dbReference type="CDD" id="cd00130">
    <property type="entry name" value="PAS"/>
    <property type="match status" value="1"/>
</dbReference>
<comment type="caution">
    <text evidence="5">The sequence shown here is derived from an EMBL/GenBank/DDBJ whole genome shotgun (WGS) entry which is preliminary data.</text>
</comment>
<sequence>MNNELARWREAFMARVASPWYVETLFDRLPDIVFSVKDKQGRYVSMSEAAVVRCGLKRKQDAIGKTAFELFPRPMAERYVRQDERLFNTGKPIVDNLDLTVYRDGSAGWCLTTKEPLYDNQGRVVGLACISKDLIEPSRAGLIDTGFADTVDYMLENYDQPLRMEDLARRAGLSQAQFERRMKKIFHLSAGQYLIKARIDHAARLLASTALPIADIAQHAGFSDQSALSRQFRQVTGFAPRQYRQLMRPEGME</sequence>
<accession>A0A4R6Z9G2</accession>
<dbReference type="SUPFAM" id="SSF55785">
    <property type="entry name" value="PYP-like sensor domain (PAS domain)"/>
    <property type="match status" value="1"/>
</dbReference>
<dbReference type="PANTHER" id="PTHR46796">
    <property type="entry name" value="HTH-TYPE TRANSCRIPTIONAL ACTIVATOR RHAS-RELATED"/>
    <property type="match status" value="1"/>
</dbReference>
<dbReference type="SMART" id="SM00342">
    <property type="entry name" value="HTH_ARAC"/>
    <property type="match status" value="1"/>
</dbReference>
<dbReference type="PANTHER" id="PTHR46796:SF13">
    <property type="entry name" value="HTH-TYPE TRANSCRIPTIONAL ACTIVATOR RHAS"/>
    <property type="match status" value="1"/>
</dbReference>
<dbReference type="Gene3D" id="3.30.450.20">
    <property type="entry name" value="PAS domain"/>
    <property type="match status" value="1"/>
</dbReference>
<dbReference type="InterPro" id="IPR035965">
    <property type="entry name" value="PAS-like_dom_sf"/>
</dbReference>
<evidence type="ECO:0000256" key="2">
    <source>
        <dbReference type="ARBA" id="ARBA00023125"/>
    </source>
</evidence>
<dbReference type="AlphaFoldDB" id="A0A4R6Z9G2"/>
<evidence type="ECO:0000256" key="1">
    <source>
        <dbReference type="ARBA" id="ARBA00023015"/>
    </source>
</evidence>
<dbReference type="Proteomes" id="UP000295293">
    <property type="component" value="Unassembled WGS sequence"/>
</dbReference>
<dbReference type="EMBL" id="SNZH01000001">
    <property type="protein sequence ID" value="TDR48495.1"/>
    <property type="molecule type" value="Genomic_DNA"/>
</dbReference>
<name>A0A4R6Z9G2_9GAMM</name>
<dbReference type="Pfam" id="PF12833">
    <property type="entry name" value="HTH_18"/>
    <property type="match status" value="1"/>
</dbReference>
<dbReference type="Gene3D" id="1.10.10.60">
    <property type="entry name" value="Homeodomain-like"/>
    <property type="match status" value="1"/>
</dbReference>
<evidence type="ECO:0000313" key="6">
    <source>
        <dbReference type="Proteomes" id="UP000295293"/>
    </source>
</evidence>
<dbReference type="RefSeq" id="WP_208113481.1">
    <property type="nucleotide sequence ID" value="NZ_SNZH01000001.1"/>
</dbReference>
<dbReference type="InterPro" id="IPR009057">
    <property type="entry name" value="Homeodomain-like_sf"/>
</dbReference>
<organism evidence="5 6">
    <name type="scientific">Tahibacter aquaticus</name>
    <dbReference type="NCBI Taxonomy" id="520092"/>
    <lineage>
        <taxon>Bacteria</taxon>
        <taxon>Pseudomonadati</taxon>
        <taxon>Pseudomonadota</taxon>
        <taxon>Gammaproteobacteria</taxon>
        <taxon>Lysobacterales</taxon>
        <taxon>Rhodanobacteraceae</taxon>
        <taxon>Tahibacter</taxon>
    </lineage>
</organism>
<evidence type="ECO:0000256" key="3">
    <source>
        <dbReference type="ARBA" id="ARBA00023163"/>
    </source>
</evidence>
<dbReference type="PROSITE" id="PS00041">
    <property type="entry name" value="HTH_ARAC_FAMILY_1"/>
    <property type="match status" value="1"/>
</dbReference>
<protein>
    <submittedName>
        <fullName evidence="5">AraC family transcriptional regulator</fullName>
    </submittedName>
</protein>
<keyword evidence="1" id="KW-0805">Transcription regulation</keyword>
<dbReference type="InterPro" id="IPR018060">
    <property type="entry name" value="HTH_AraC"/>
</dbReference>
<dbReference type="InterPro" id="IPR000014">
    <property type="entry name" value="PAS"/>
</dbReference>
<gene>
    <name evidence="5" type="ORF">DFR29_101115</name>
</gene>
<dbReference type="InterPro" id="IPR050204">
    <property type="entry name" value="AraC_XylS_family_regulators"/>
</dbReference>
<keyword evidence="3" id="KW-0804">Transcription</keyword>
<dbReference type="GO" id="GO:0003700">
    <property type="term" value="F:DNA-binding transcription factor activity"/>
    <property type="evidence" value="ECO:0007669"/>
    <property type="project" value="InterPro"/>
</dbReference>
<proteinExistence type="predicted"/>
<keyword evidence="6" id="KW-1185">Reference proteome</keyword>
<reference evidence="5 6" key="1">
    <citation type="submission" date="2019-03" db="EMBL/GenBank/DDBJ databases">
        <title>Genomic Encyclopedia of Type Strains, Phase IV (KMG-IV): sequencing the most valuable type-strain genomes for metagenomic binning, comparative biology and taxonomic classification.</title>
        <authorList>
            <person name="Goeker M."/>
        </authorList>
    </citation>
    <scope>NUCLEOTIDE SEQUENCE [LARGE SCALE GENOMIC DNA]</scope>
    <source>
        <strain evidence="5 6">DSM 21667</strain>
    </source>
</reference>
<dbReference type="PROSITE" id="PS01124">
    <property type="entry name" value="HTH_ARAC_FAMILY_2"/>
    <property type="match status" value="1"/>
</dbReference>
<dbReference type="GO" id="GO:0043565">
    <property type="term" value="F:sequence-specific DNA binding"/>
    <property type="evidence" value="ECO:0007669"/>
    <property type="project" value="InterPro"/>
</dbReference>
<evidence type="ECO:0000259" key="4">
    <source>
        <dbReference type="PROSITE" id="PS01124"/>
    </source>
</evidence>
<dbReference type="Pfam" id="PF08448">
    <property type="entry name" value="PAS_4"/>
    <property type="match status" value="1"/>
</dbReference>